<evidence type="ECO:0000313" key="2">
    <source>
        <dbReference type="Proteomes" id="UP000799754"/>
    </source>
</evidence>
<keyword evidence="2" id="KW-1185">Reference proteome</keyword>
<evidence type="ECO:0000313" key="1">
    <source>
        <dbReference type="EMBL" id="KAF2633819.1"/>
    </source>
</evidence>
<organism evidence="1 2">
    <name type="scientific">Macroventuria anomochaeta</name>
    <dbReference type="NCBI Taxonomy" id="301207"/>
    <lineage>
        <taxon>Eukaryota</taxon>
        <taxon>Fungi</taxon>
        <taxon>Dikarya</taxon>
        <taxon>Ascomycota</taxon>
        <taxon>Pezizomycotina</taxon>
        <taxon>Dothideomycetes</taxon>
        <taxon>Pleosporomycetidae</taxon>
        <taxon>Pleosporales</taxon>
        <taxon>Pleosporineae</taxon>
        <taxon>Didymellaceae</taxon>
        <taxon>Macroventuria</taxon>
    </lineage>
</organism>
<gene>
    <name evidence="1" type="ORF">BU25DRAFT_302316</name>
</gene>
<feature type="non-terminal residue" evidence="1">
    <location>
        <position position="297"/>
    </location>
</feature>
<dbReference type="Proteomes" id="UP000799754">
    <property type="component" value="Unassembled WGS sequence"/>
</dbReference>
<sequence>MRLLRLEDGGLELKNVDSKAPPYAILSHTWGVPEEEVTFGDMMKGADKSKGGYRKLTFCERQAAKDGLQYIWVDTCCIDKASSAELSEAINSMFSWYKNAVRCYVYLSDISIVAPTLGEEDSLRSRLQNCSWFTRGWTLQELIAAEDVTFFDCDWRLIGSKKSLVETISAITGVDSLVLSYCCELHELSVAKRLSWAASRQITRIEDQAYCLLGLLNVNMTLIYGEGGKAFKRLQDELIRKSADGSFFLWFRGMDTGILAPSPSYFHPCGKIVQTHINGISHSWEMTHRGLRLTLPL</sequence>
<comment type="caution">
    <text evidence="1">The sequence shown here is derived from an EMBL/GenBank/DDBJ whole genome shotgun (WGS) entry which is preliminary data.</text>
</comment>
<name>A0ACB6SJV7_9PLEO</name>
<protein>
    <submittedName>
        <fullName evidence="1">HET-domain-containing protein</fullName>
    </submittedName>
</protein>
<reference evidence="1" key="1">
    <citation type="journal article" date="2020" name="Stud. Mycol.">
        <title>101 Dothideomycetes genomes: a test case for predicting lifestyles and emergence of pathogens.</title>
        <authorList>
            <person name="Haridas S."/>
            <person name="Albert R."/>
            <person name="Binder M."/>
            <person name="Bloem J."/>
            <person name="Labutti K."/>
            <person name="Salamov A."/>
            <person name="Andreopoulos B."/>
            <person name="Baker S."/>
            <person name="Barry K."/>
            <person name="Bills G."/>
            <person name="Bluhm B."/>
            <person name="Cannon C."/>
            <person name="Castanera R."/>
            <person name="Culley D."/>
            <person name="Daum C."/>
            <person name="Ezra D."/>
            <person name="Gonzalez J."/>
            <person name="Henrissat B."/>
            <person name="Kuo A."/>
            <person name="Liang C."/>
            <person name="Lipzen A."/>
            <person name="Lutzoni F."/>
            <person name="Magnuson J."/>
            <person name="Mondo S."/>
            <person name="Nolan M."/>
            <person name="Ohm R."/>
            <person name="Pangilinan J."/>
            <person name="Park H.-J."/>
            <person name="Ramirez L."/>
            <person name="Alfaro M."/>
            <person name="Sun H."/>
            <person name="Tritt A."/>
            <person name="Yoshinaga Y."/>
            <person name="Zwiers L.-H."/>
            <person name="Turgeon B."/>
            <person name="Goodwin S."/>
            <person name="Spatafora J."/>
            <person name="Crous P."/>
            <person name="Grigoriev I."/>
        </authorList>
    </citation>
    <scope>NUCLEOTIDE SEQUENCE</scope>
    <source>
        <strain evidence="1">CBS 525.71</strain>
    </source>
</reference>
<accession>A0ACB6SJV7</accession>
<proteinExistence type="predicted"/>
<dbReference type="EMBL" id="MU006701">
    <property type="protein sequence ID" value="KAF2633819.1"/>
    <property type="molecule type" value="Genomic_DNA"/>
</dbReference>